<evidence type="ECO:0000259" key="14">
    <source>
        <dbReference type="PROSITE" id="PS51410"/>
    </source>
</evidence>
<dbReference type="EC" id="1.14.16.1" evidence="5"/>
<dbReference type="SUPFAM" id="SSF56534">
    <property type="entry name" value="Aromatic aminoacid monoxygenases, catalytic and oligomerization domains"/>
    <property type="match status" value="1"/>
</dbReference>
<evidence type="ECO:0000256" key="10">
    <source>
        <dbReference type="ARBA" id="ARBA00023033"/>
    </source>
</evidence>
<evidence type="ECO:0000256" key="4">
    <source>
        <dbReference type="ARBA" id="ARBA00009712"/>
    </source>
</evidence>
<evidence type="ECO:0000313" key="16">
    <source>
        <dbReference type="Proteomes" id="UP000198575"/>
    </source>
</evidence>
<dbReference type="NCBIfam" id="NF008877">
    <property type="entry name" value="PRK11913.1-2"/>
    <property type="match status" value="1"/>
</dbReference>
<evidence type="ECO:0000256" key="2">
    <source>
        <dbReference type="ARBA" id="ARBA00001954"/>
    </source>
</evidence>
<name>A0A1I4YN77_9GAMM</name>
<evidence type="ECO:0000256" key="6">
    <source>
        <dbReference type="ARBA" id="ARBA00020276"/>
    </source>
</evidence>
<dbReference type="GO" id="GO:0004505">
    <property type="term" value="F:phenylalanine 4-monooxygenase activity"/>
    <property type="evidence" value="ECO:0007669"/>
    <property type="project" value="UniProtKB-EC"/>
</dbReference>
<proteinExistence type="inferred from homology"/>
<evidence type="ECO:0000256" key="1">
    <source>
        <dbReference type="ARBA" id="ARBA00001060"/>
    </source>
</evidence>
<dbReference type="InterPro" id="IPR036951">
    <property type="entry name" value="ArAA_hydroxylase_sf"/>
</dbReference>
<evidence type="ECO:0000313" key="15">
    <source>
        <dbReference type="EMBL" id="SFN39481.1"/>
    </source>
</evidence>
<feature type="binding site" evidence="13">
    <location>
        <position position="135"/>
    </location>
    <ligand>
        <name>Fe cation</name>
        <dbReference type="ChEBI" id="CHEBI:24875"/>
    </ligand>
</feature>
<keyword evidence="11" id="KW-0585">Phenylalanine catabolism</keyword>
<protein>
    <recommendedName>
        <fullName evidence="6">Phenylalanine-4-hydroxylase</fullName>
        <ecNumber evidence="5">1.14.16.1</ecNumber>
    </recommendedName>
    <alternativeName>
        <fullName evidence="12">Phe-4-monooxygenase</fullName>
    </alternativeName>
</protein>
<evidence type="ECO:0000256" key="11">
    <source>
        <dbReference type="ARBA" id="ARBA00023232"/>
    </source>
</evidence>
<dbReference type="InterPro" id="IPR005960">
    <property type="entry name" value="Phe-4-hydroxylase_mono"/>
</dbReference>
<evidence type="ECO:0000256" key="12">
    <source>
        <dbReference type="ARBA" id="ARBA00029922"/>
    </source>
</evidence>
<reference evidence="15 16" key="1">
    <citation type="submission" date="2016-10" db="EMBL/GenBank/DDBJ databases">
        <authorList>
            <person name="de Groot N.N."/>
        </authorList>
    </citation>
    <scope>NUCLEOTIDE SEQUENCE [LARGE SCALE GENOMIC DNA]</scope>
    <source>
        <strain evidence="15 16">CGMCC 1.7659</strain>
    </source>
</reference>
<dbReference type="InterPro" id="IPR036329">
    <property type="entry name" value="Aro-AA_hydroxylase_C_sf"/>
</dbReference>
<evidence type="ECO:0000256" key="8">
    <source>
        <dbReference type="ARBA" id="ARBA00023002"/>
    </source>
</evidence>
<dbReference type="CDD" id="cd03348">
    <property type="entry name" value="pro_PheOH"/>
    <property type="match status" value="1"/>
</dbReference>
<evidence type="ECO:0000256" key="13">
    <source>
        <dbReference type="PIRSR" id="PIRSR601273-2"/>
    </source>
</evidence>
<organism evidence="15 16">
    <name type="scientific">Dokdonella immobilis</name>
    <dbReference type="NCBI Taxonomy" id="578942"/>
    <lineage>
        <taxon>Bacteria</taxon>
        <taxon>Pseudomonadati</taxon>
        <taxon>Pseudomonadota</taxon>
        <taxon>Gammaproteobacteria</taxon>
        <taxon>Lysobacterales</taxon>
        <taxon>Rhodanobacteraceae</taxon>
        <taxon>Dokdonella</taxon>
    </lineage>
</organism>
<comment type="similarity">
    <text evidence="4">Belongs to the biopterin-dependent aromatic amino acid hydroxylase family.</text>
</comment>
<keyword evidence="16" id="KW-1185">Reference proteome</keyword>
<dbReference type="InterPro" id="IPR001273">
    <property type="entry name" value="ArAA_hydroxylase"/>
</dbReference>
<dbReference type="InterPro" id="IPR018301">
    <property type="entry name" value="ArAA_hydroxylase_Fe/CU_BS"/>
</dbReference>
<gene>
    <name evidence="15" type="ORF">SAMN05216289_11883</name>
</gene>
<keyword evidence="9 13" id="KW-0408">Iron</keyword>
<keyword evidence="10" id="KW-0503">Monooxygenase</keyword>
<evidence type="ECO:0000256" key="7">
    <source>
        <dbReference type="ARBA" id="ARBA00022723"/>
    </source>
</evidence>
<keyword evidence="8" id="KW-0560">Oxidoreductase</keyword>
<feature type="binding site" evidence="13">
    <location>
        <position position="183"/>
    </location>
    <ligand>
        <name>Fe cation</name>
        <dbReference type="ChEBI" id="CHEBI:24875"/>
    </ligand>
</feature>
<dbReference type="GO" id="GO:0005506">
    <property type="term" value="F:iron ion binding"/>
    <property type="evidence" value="ECO:0007669"/>
    <property type="project" value="InterPro"/>
</dbReference>
<dbReference type="AlphaFoldDB" id="A0A1I4YN77"/>
<dbReference type="STRING" id="578942.SAMN05216289_11883"/>
<dbReference type="Proteomes" id="UP000198575">
    <property type="component" value="Unassembled WGS sequence"/>
</dbReference>
<dbReference type="UniPathway" id="UPA00139">
    <property type="reaction ID" value="UER00337"/>
</dbReference>
<comment type="cofactor">
    <cofactor evidence="2 13">
        <name>Fe(2+)</name>
        <dbReference type="ChEBI" id="CHEBI:29033"/>
    </cofactor>
</comment>
<dbReference type="NCBIfam" id="TIGR01267">
    <property type="entry name" value="Phe4hydrox_mono"/>
    <property type="match status" value="1"/>
</dbReference>
<dbReference type="PRINTS" id="PR00372">
    <property type="entry name" value="FYWHYDRXLASE"/>
</dbReference>
<dbReference type="PANTHER" id="PTHR11473">
    <property type="entry name" value="AROMATIC AMINO ACID HYDROXYLASE"/>
    <property type="match status" value="1"/>
</dbReference>
<keyword evidence="7 13" id="KW-0479">Metal-binding</keyword>
<feature type="domain" description="Biopterin-dependent aromatic amino acid hydroxylase family profile" evidence="14">
    <location>
        <begin position="1"/>
        <end position="296"/>
    </location>
</feature>
<comment type="catalytic activity">
    <reaction evidence="1">
        <text>(6R)-L-erythro-5,6,7,8-tetrahydrobiopterin + L-phenylalanine + O2 = (4aS,6R)-4a-hydroxy-L-erythro-5,6,7,8-tetrahydrobiopterin + L-tyrosine</text>
        <dbReference type="Rhea" id="RHEA:20273"/>
        <dbReference type="ChEBI" id="CHEBI:15379"/>
        <dbReference type="ChEBI" id="CHEBI:15642"/>
        <dbReference type="ChEBI" id="CHEBI:58095"/>
        <dbReference type="ChEBI" id="CHEBI:58315"/>
        <dbReference type="ChEBI" id="CHEBI:59560"/>
        <dbReference type="EC" id="1.14.16.1"/>
    </reaction>
</comment>
<dbReference type="GO" id="GO:0006559">
    <property type="term" value="P:L-phenylalanine catabolic process"/>
    <property type="evidence" value="ECO:0007669"/>
    <property type="project" value="UniProtKB-UniPathway"/>
</dbReference>
<dbReference type="OrthoDB" id="9780502at2"/>
<dbReference type="PROSITE" id="PS00367">
    <property type="entry name" value="BH4_AAA_HYDROXYL_1"/>
    <property type="match status" value="1"/>
</dbReference>
<comment type="pathway">
    <text evidence="3">Amino-acid degradation; L-phenylalanine degradation; acetoacetate and fumarate from L-phenylalanine: step 1/6.</text>
</comment>
<dbReference type="PANTHER" id="PTHR11473:SF24">
    <property type="entry name" value="PHENYLALANINE-4-HYDROXYLASE"/>
    <property type="match status" value="1"/>
</dbReference>
<dbReference type="PROSITE" id="PS51410">
    <property type="entry name" value="BH4_AAA_HYDROXYL_2"/>
    <property type="match status" value="1"/>
</dbReference>
<evidence type="ECO:0000256" key="9">
    <source>
        <dbReference type="ARBA" id="ARBA00023004"/>
    </source>
</evidence>
<evidence type="ECO:0000256" key="3">
    <source>
        <dbReference type="ARBA" id="ARBA00005088"/>
    </source>
</evidence>
<dbReference type="EMBL" id="FOVF01000018">
    <property type="protein sequence ID" value="SFN39481.1"/>
    <property type="molecule type" value="Genomic_DNA"/>
</dbReference>
<feature type="binding site" evidence="13">
    <location>
        <position position="140"/>
    </location>
    <ligand>
        <name>Fe cation</name>
        <dbReference type="ChEBI" id="CHEBI:24875"/>
    </ligand>
</feature>
<dbReference type="RefSeq" id="WP_092408560.1">
    <property type="nucleotide sequence ID" value="NZ_FOVF01000018.1"/>
</dbReference>
<evidence type="ECO:0000256" key="5">
    <source>
        <dbReference type="ARBA" id="ARBA00011995"/>
    </source>
</evidence>
<dbReference type="InterPro" id="IPR019774">
    <property type="entry name" value="Aromatic-AA_hydroxylase_C"/>
</dbReference>
<accession>A0A1I4YN77</accession>
<dbReference type="Pfam" id="PF00351">
    <property type="entry name" value="Biopterin_H"/>
    <property type="match status" value="1"/>
</dbReference>
<sequence length="296" mass="34085">MSSEPRRVENQLTDKGYVPVYTTAVVDQPWDSYSTQDHATWATLFRRQRDILKGRACDEFIDNQERFGMSAEQIPRFEELNEVLAKTTGWELIGVEGLLPELTFFDHLANRRFPVTWWIRRPDQIDYIAEPDMFHDLFGHVPLLLNPVFADYMQAYGRGGVKAHGVSAEALVNLTRLYWYTVEFGLIRQRGELRIYGSGIVSSKGESIHSLESTSPNRIGFDLKRIMRTRYRIDTYQKTYFVIDSFEQLMDATRPDFVPIYAELARLDSFPAGTVLDSDRVFQRGSGEGWATDADA</sequence>
<dbReference type="Gene3D" id="1.10.800.10">
    <property type="entry name" value="Aromatic amino acid hydroxylase"/>
    <property type="match status" value="1"/>
</dbReference>